<evidence type="ECO:0000256" key="4">
    <source>
        <dbReference type="ARBA" id="ARBA00022617"/>
    </source>
</evidence>
<keyword evidence="10" id="KW-1185">Reference proteome</keyword>
<accession>A0ABT8KZX1</accession>
<dbReference type="SUPFAM" id="SSF46458">
    <property type="entry name" value="Globin-like"/>
    <property type="match status" value="1"/>
</dbReference>
<dbReference type="Pfam" id="PF01152">
    <property type="entry name" value="Bac_globin"/>
    <property type="match status" value="1"/>
</dbReference>
<dbReference type="CDD" id="cd00454">
    <property type="entry name" value="TrHb1_N"/>
    <property type="match status" value="1"/>
</dbReference>
<sequence length="126" mass="14298">MKDKNQLTLYERIGGKEAVNKAVEIFYERILQDDLIKHFFNDIDMKLQLEKQKSFLTYAFGGPVNYTGKDLTSAHRRLVANGLDHKHFDAVAQHLQDTLVQLGVAADLVDEVMQLVGSTREDVLGH</sequence>
<dbReference type="PIRSF" id="PIRSF002030">
    <property type="entry name" value="Globin_Protozoa/Cyanobacteria"/>
    <property type="match status" value="1"/>
</dbReference>
<evidence type="ECO:0000256" key="6">
    <source>
        <dbReference type="ARBA" id="ARBA00022723"/>
    </source>
</evidence>
<dbReference type="InterPro" id="IPR019795">
    <property type="entry name" value="Globin_bac-like_CS"/>
</dbReference>
<gene>
    <name evidence="9" type="ORF">QQ020_03230</name>
</gene>
<dbReference type="Gene3D" id="1.10.490.10">
    <property type="entry name" value="Globins"/>
    <property type="match status" value="1"/>
</dbReference>
<name>A0ABT8KZX1_9BACT</name>
<dbReference type="InterPro" id="IPR009050">
    <property type="entry name" value="Globin-like_sf"/>
</dbReference>
<dbReference type="PROSITE" id="PS01213">
    <property type="entry name" value="GLOBIN_FAM_2"/>
    <property type="match status" value="1"/>
</dbReference>
<dbReference type="InterPro" id="IPR001486">
    <property type="entry name" value="Hemoglobin_trunc"/>
</dbReference>
<dbReference type="EMBL" id="JAUJEB010000001">
    <property type="protein sequence ID" value="MDN5211039.1"/>
    <property type="molecule type" value="Genomic_DNA"/>
</dbReference>
<dbReference type="InterPro" id="IPR016339">
    <property type="entry name" value="Hemoglobin_trunc_I"/>
</dbReference>
<evidence type="ECO:0000256" key="7">
    <source>
        <dbReference type="ARBA" id="ARBA00023004"/>
    </source>
</evidence>
<reference evidence="9" key="1">
    <citation type="submission" date="2023-06" db="EMBL/GenBank/DDBJ databases">
        <title>Genomic of Agaribacillus aureum.</title>
        <authorList>
            <person name="Wang G."/>
        </authorList>
    </citation>
    <scope>NUCLEOTIDE SEQUENCE</scope>
    <source>
        <strain evidence="9">BMA12</strain>
    </source>
</reference>
<comment type="similarity">
    <text evidence="2 8">Belongs to the truncated hemoglobin family. Group I subfamily.</text>
</comment>
<evidence type="ECO:0000256" key="8">
    <source>
        <dbReference type="PIRNR" id="PIRNR002030"/>
    </source>
</evidence>
<evidence type="ECO:0000256" key="2">
    <source>
        <dbReference type="ARBA" id="ARBA00009660"/>
    </source>
</evidence>
<organism evidence="9 10">
    <name type="scientific">Agaribacillus aureus</name>
    <dbReference type="NCBI Taxonomy" id="3051825"/>
    <lineage>
        <taxon>Bacteria</taxon>
        <taxon>Pseudomonadati</taxon>
        <taxon>Bacteroidota</taxon>
        <taxon>Cytophagia</taxon>
        <taxon>Cytophagales</taxon>
        <taxon>Splendidivirgaceae</taxon>
        <taxon>Agaribacillus</taxon>
    </lineage>
</organism>
<keyword evidence="7 8" id="KW-0408">Iron</keyword>
<keyword evidence="3 8" id="KW-0813">Transport</keyword>
<comment type="cofactor">
    <cofactor evidence="1 8">
        <name>heme</name>
        <dbReference type="ChEBI" id="CHEBI:30413"/>
    </cofactor>
</comment>
<dbReference type="RefSeq" id="WP_346756375.1">
    <property type="nucleotide sequence ID" value="NZ_JAUJEB010000001.1"/>
</dbReference>
<keyword evidence="6 8" id="KW-0479">Metal-binding</keyword>
<dbReference type="InterPro" id="IPR012292">
    <property type="entry name" value="Globin/Proto"/>
</dbReference>
<evidence type="ECO:0000256" key="5">
    <source>
        <dbReference type="ARBA" id="ARBA00022621"/>
    </source>
</evidence>
<keyword evidence="4 8" id="KW-0349">Heme</keyword>
<evidence type="ECO:0000256" key="1">
    <source>
        <dbReference type="ARBA" id="ARBA00001971"/>
    </source>
</evidence>
<protein>
    <recommendedName>
        <fullName evidence="8">Group 1 truncated hemoglobin</fullName>
    </recommendedName>
</protein>
<proteinExistence type="inferred from homology"/>
<evidence type="ECO:0000256" key="3">
    <source>
        <dbReference type="ARBA" id="ARBA00022448"/>
    </source>
</evidence>
<dbReference type="Proteomes" id="UP001172083">
    <property type="component" value="Unassembled WGS sequence"/>
</dbReference>
<evidence type="ECO:0000313" key="10">
    <source>
        <dbReference type="Proteomes" id="UP001172083"/>
    </source>
</evidence>
<evidence type="ECO:0000313" key="9">
    <source>
        <dbReference type="EMBL" id="MDN5211039.1"/>
    </source>
</evidence>
<comment type="caution">
    <text evidence="9">The sequence shown here is derived from an EMBL/GenBank/DDBJ whole genome shotgun (WGS) entry which is preliminary data.</text>
</comment>
<keyword evidence="5 8" id="KW-0561">Oxygen transport</keyword>